<dbReference type="Proteomes" id="UP000677228">
    <property type="component" value="Unassembled WGS sequence"/>
</dbReference>
<dbReference type="EMBL" id="CAJOBC010002448">
    <property type="protein sequence ID" value="CAF3733738.1"/>
    <property type="molecule type" value="Genomic_DNA"/>
</dbReference>
<keyword evidence="2" id="KW-0808">Transferase</keyword>
<dbReference type="AlphaFoldDB" id="A0A814DQH6"/>
<name>A0A814DQH6_9BILA</name>
<evidence type="ECO:0000256" key="7">
    <source>
        <dbReference type="SAM" id="MobiDB-lite"/>
    </source>
</evidence>
<gene>
    <name evidence="10" type="ORF">GPM918_LOCUS11647</name>
    <name evidence="9" type="ORF">OVA965_LOCUS4698</name>
    <name evidence="12" type="ORF">SRO942_LOCUS11651</name>
    <name evidence="11" type="ORF">TMI583_LOCUS4696</name>
</gene>
<feature type="compositionally biased region" description="Polar residues" evidence="7">
    <location>
        <begin position="487"/>
        <end position="496"/>
    </location>
</feature>
<dbReference type="InterPro" id="IPR000719">
    <property type="entry name" value="Prot_kinase_dom"/>
</dbReference>
<dbReference type="Proteomes" id="UP000682733">
    <property type="component" value="Unassembled WGS sequence"/>
</dbReference>
<feature type="coiled-coil region" evidence="6">
    <location>
        <begin position="521"/>
        <end position="548"/>
    </location>
</feature>
<evidence type="ECO:0000256" key="4">
    <source>
        <dbReference type="ARBA" id="ARBA00022777"/>
    </source>
</evidence>
<feature type="compositionally biased region" description="Basic and acidic residues" evidence="7">
    <location>
        <begin position="649"/>
        <end position="660"/>
    </location>
</feature>
<feature type="region of interest" description="Disordered" evidence="7">
    <location>
        <begin position="316"/>
        <end position="345"/>
    </location>
</feature>
<keyword evidence="4" id="KW-0418">Kinase</keyword>
<keyword evidence="1" id="KW-0723">Serine/threonine-protein kinase</keyword>
<feature type="compositionally biased region" description="Polar residues" evidence="7">
    <location>
        <begin position="712"/>
        <end position="723"/>
    </location>
</feature>
<keyword evidence="3" id="KW-0547">Nucleotide-binding</keyword>
<dbReference type="InterPro" id="IPR050117">
    <property type="entry name" value="MAPK"/>
</dbReference>
<dbReference type="GO" id="GO:0005524">
    <property type="term" value="F:ATP binding"/>
    <property type="evidence" value="ECO:0007669"/>
    <property type="project" value="UniProtKB-KW"/>
</dbReference>
<evidence type="ECO:0000256" key="5">
    <source>
        <dbReference type="ARBA" id="ARBA00022840"/>
    </source>
</evidence>
<dbReference type="EMBL" id="CAJOBA010001259">
    <property type="protein sequence ID" value="CAF3585459.1"/>
    <property type="molecule type" value="Genomic_DNA"/>
</dbReference>
<feature type="domain" description="Protein kinase" evidence="8">
    <location>
        <begin position="4"/>
        <end position="286"/>
    </location>
</feature>
<dbReference type="PANTHER" id="PTHR24055">
    <property type="entry name" value="MITOGEN-ACTIVATED PROTEIN KINASE"/>
    <property type="match status" value="1"/>
</dbReference>
<evidence type="ECO:0000313" key="13">
    <source>
        <dbReference type="Proteomes" id="UP000663829"/>
    </source>
</evidence>
<comment type="caution">
    <text evidence="10">The sequence shown here is derived from an EMBL/GenBank/DDBJ whole genome shotgun (WGS) entry which is preliminary data.</text>
</comment>
<dbReference type="EMBL" id="CAJNOQ010002447">
    <property type="protein sequence ID" value="CAF0958869.1"/>
    <property type="molecule type" value="Genomic_DNA"/>
</dbReference>
<keyword evidence="6" id="KW-0175">Coiled coil</keyword>
<feature type="compositionally biased region" description="Polar residues" evidence="7">
    <location>
        <begin position="976"/>
        <end position="987"/>
    </location>
</feature>
<dbReference type="InterPro" id="IPR026246">
    <property type="entry name" value="Fsip1"/>
</dbReference>
<dbReference type="Pfam" id="PF00069">
    <property type="entry name" value="Pkinase"/>
    <property type="match status" value="1"/>
</dbReference>
<feature type="compositionally biased region" description="Low complexity" evidence="7">
    <location>
        <begin position="321"/>
        <end position="330"/>
    </location>
</feature>
<evidence type="ECO:0000313" key="11">
    <source>
        <dbReference type="EMBL" id="CAF3585459.1"/>
    </source>
</evidence>
<reference evidence="10" key="1">
    <citation type="submission" date="2021-02" db="EMBL/GenBank/DDBJ databases">
        <authorList>
            <person name="Nowell W R."/>
        </authorList>
    </citation>
    <scope>NUCLEOTIDE SEQUENCE</scope>
</reference>
<protein>
    <recommendedName>
        <fullName evidence="8">Protein kinase domain-containing protein</fullName>
    </recommendedName>
</protein>
<dbReference type="CDD" id="cd07831">
    <property type="entry name" value="STKc_MOK"/>
    <property type="match status" value="1"/>
</dbReference>
<dbReference type="Gene3D" id="3.30.200.20">
    <property type="entry name" value="Phosphorylase Kinase, domain 1"/>
    <property type="match status" value="1"/>
</dbReference>
<evidence type="ECO:0000313" key="12">
    <source>
        <dbReference type="EMBL" id="CAF3733738.1"/>
    </source>
</evidence>
<dbReference type="InterPro" id="IPR011009">
    <property type="entry name" value="Kinase-like_dom_sf"/>
</dbReference>
<feature type="region of interest" description="Disordered" evidence="7">
    <location>
        <begin position="710"/>
        <end position="733"/>
    </location>
</feature>
<dbReference type="SMART" id="SM00220">
    <property type="entry name" value="S_TKc"/>
    <property type="match status" value="1"/>
</dbReference>
<proteinExistence type="predicted"/>
<evidence type="ECO:0000256" key="6">
    <source>
        <dbReference type="SAM" id="Coils"/>
    </source>
</evidence>
<evidence type="ECO:0000256" key="2">
    <source>
        <dbReference type="ARBA" id="ARBA00022679"/>
    </source>
</evidence>
<evidence type="ECO:0000256" key="1">
    <source>
        <dbReference type="ARBA" id="ARBA00022527"/>
    </source>
</evidence>
<evidence type="ECO:0000256" key="3">
    <source>
        <dbReference type="ARBA" id="ARBA00022741"/>
    </source>
</evidence>
<dbReference type="EMBL" id="CAJNOK010001259">
    <property type="protein sequence ID" value="CAF0802073.1"/>
    <property type="molecule type" value="Genomic_DNA"/>
</dbReference>
<sequence>MEKYRILGKKGEGTFSEVLKCQNVSDGTFWACKKMKQLYKSMEEIQQIREIRVLRQLNGHPNIIFLREIIFDKRSGCLCLIFELMTMNLYEYIRGRQRSLSSETVCKFMYQLLKALEYIHKHGYFHRDVKPENILIKEETLKLADFGSCRQIGSKQPFTEYISTRWYRSPECLLTDGYYQNPMDIWSCGCVMFEIITLRPLFPGSNEIDQINKIHEVLGTPSPAVLEKFQHRNTAVDFNFPLRRGVGTARHLTHCSPETIDLISQLCTYDPDNRISAAHALHHSYFDSLKQNLEERSHNESTYSWGRNIRVTKTSEDNYTRSDSSSSRTSSIEEDNSHRSHVQSISTHILKPDFSKLIHPPAKAQSLIETRVQQSNVKKPSLHQQFNDKKHKLSYHHHNQYINGSSLSPALNSFTKTGQSTFLPRISGASAFSNYSANTGNSSSIIGKTNYHLSDISDSSDHYSQKSIDSIKANNSDFNEQKGKDPYSSQRSTPASLNAYPILPPIQGFLLTSDNTNDLKLDDAYLKMKRLDKALEEAIEKERQVKIETMSLMKKLRNEMQSMTVAINQNLSATSDLSESKTAQMNLKRFLALDDELLKLDGGDIMEEDIMSGEPFFKTQPMNDPLDESIKSKKSSLTTTSQNGSVGDDGEKKSAKEQQNRKTKKNKTVRSEKDFIKRNILLAKEMGGAYALTDDEKQRLKEILEENDDSENITGDTTTTLCHPSQPGGNGYEPTIDELKRLTEIDDILEKEYYNPLLNHQLRRKTNNDENDQQFIDYNQLLLENDEDETRYGEPSLKETRLQREHSHRLKEIEERLEQLHQPMNEENKIEAVLTDEQLQQLLGQCFVDEMKDRFTLTNRDNELTEFDVNDLTDYTLMRYVDDNRGPMITDDIIQCLIEEAREEGIEIKQYDDPIDDGNNDVYIKSALQPYINENIVDDIDKLLAEIRPKLDAEKDEEVNDTKDDKELSLAPMSDRPSSSSTIVSAT</sequence>
<accession>A0A814DQH6</accession>
<dbReference type="FunFam" id="3.30.200.20:FF:000271">
    <property type="entry name" value="MAPK/MAK/MRK overlapping kinase"/>
    <property type="match status" value="1"/>
</dbReference>
<dbReference type="InterPro" id="IPR008271">
    <property type="entry name" value="Ser/Thr_kinase_AS"/>
</dbReference>
<dbReference type="PROSITE" id="PS50011">
    <property type="entry name" value="PROTEIN_KINASE_DOM"/>
    <property type="match status" value="1"/>
</dbReference>
<evidence type="ECO:0000313" key="10">
    <source>
        <dbReference type="EMBL" id="CAF0958869.1"/>
    </source>
</evidence>
<dbReference type="OrthoDB" id="2158884at2759"/>
<dbReference type="Gene3D" id="1.10.510.10">
    <property type="entry name" value="Transferase(Phosphotransferase) domain 1"/>
    <property type="match status" value="1"/>
</dbReference>
<feature type="region of interest" description="Disordered" evidence="7">
    <location>
        <begin position="951"/>
        <end position="987"/>
    </location>
</feature>
<keyword evidence="13" id="KW-1185">Reference proteome</keyword>
<dbReference type="Pfam" id="PF15554">
    <property type="entry name" value="FSIP1"/>
    <property type="match status" value="1"/>
</dbReference>
<evidence type="ECO:0000313" key="9">
    <source>
        <dbReference type="EMBL" id="CAF0802073.1"/>
    </source>
</evidence>
<dbReference type="FunFam" id="1.10.510.10:FF:000624">
    <property type="entry name" value="Mitogen-activated protein kinase"/>
    <property type="match status" value="1"/>
</dbReference>
<feature type="region of interest" description="Disordered" evidence="7">
    <location>
        <begin position="472"/>
        <end position="496"/>
    </location>
</feature>
<evidence type="ECO:0000259" key="8">
    <source>
        <dbReference type="PROSITE" id="PS50011"/>
    </source>
</evidence>
<dbReference type="Proteomes" id="UP000681722">
    <property type="component" value="Unassembled WGS sequence"/>
</dbReference>
<dbReference type="PRINTS" id="PR02075">
    <property type="entry name" value="FIBSHEATHIP1"/>
</dbReference>
<dbReference type="GO" id="GO:0004674">
    <property type="term" value="F:protein serine/threonine kinase activity"/>
    <property type="evidence" value="ECO:0007669"/>
    <property type="project" value="UniProtKB-KW"/>
</dbReference>
<keyword evidence="5" id="KW-0067">ATP-binding</keyword>
<organism evidence="10 13">
    <name type="scientific">Didymodactylos carnosus</name>
    <dbReference type="NCBI Taxonomy" id="1234261"/>
    <lineage>
        <taxon>Eukaryota</taxon>
        <taxon>Metazoa</taxon>
        <taxon>Spiralia</taxon>
        <taxon>Gnathifera</taxon>
        <taxon>Rotifera</taxon>
        <taxon>Eurotatoria</taxon>
        <taxon>Bdelloidea</taxon>
        <taxon>Philodinida</taxon>
        <taxon>Philodinidae</taxon>
        <taxon>Didymodactylos</taxon>
    </lineage>
</organism>
<feature type="region of interest" description="Disordered" evidence="7">
    <location>
        <begin position="615"/>
        <end position="670"/>
    </location>
</feature>
<dbReference type="PROSITE" id="PS00108">
    <property type="entry name" value="PROTEIN_KINASE_ST"/>
    <property type="match status" value="1"/>
</dbReference>
<dbReference type="Proteomes" id="UP000663829">
    <property type="component" value="Unassembled WGS sequence"/>
</dbReference>
<dbReference type="SUPFAM" id="SSF56112">
    <property type="entry name" value="Protein kinase-like (PK-like)"/>
    <property type="match status" value="1"/>
</dbReference>